<evidence type="ECO:0000256" key="1">
    <source>
        <dbReference type="ARBA" id="ARBA00001970"/>
    </source>
</evidence>
<reference evidence="9 10" key="1">
    <citation type="submission" date="2016-11" db="EMBL/GenBank/DDBJ databases">
        <title>Draft Genome Assembly of Colletotrichum chlorophyti a pathogen of herbaceous plants.</title>
        <authorList>
            <person name="Gan P."/>
            <person name="Narusaka M."/>
            <person name="Tsushima A."/>
            <person name="Narusaka Y."/>
            <person name="Takano Y."/>
            <person name="Shirasu K."/>
        </authorList>
    </citation>
    <scope>NUCLEOTIDE SEQUENCE [LARGE SCALE GENOMIC DNA]</scope>
    <source>
        <strain evidence="9 10">NTL11</strain>
    </source>
</reference>
<dbReference type="PANTHER" id="PTHR33577:SF9">
    <property type="entry name" value="PEROXIDASE STCC"/>
    <property type="match status" value="1"/>
</dbReference>
<dbReference type="PROSITE" id="PS51405">
    <property type="entry name" value="HEME_HALOPEROXIDASE"/>
    <property type="match status" value="1"/>
</dbReference>
<dbReference type="GO" id="GO:0046872">
    <property type="term" value="F:metal ion binding"/>
    <property type="evidence" value="ECO:0007669"/>
    <property type="project" value="UniProtKB-KW"/>
</dbReference>
<dbReference type="AlphaFoldDB" id="A0A1Q8S436"/>
<proteinExistence type="inferred from homology"/>
<keyword evidence="10" id="KW-1185">Reference proteome</keyword>
<dbReference type="Gene3D" id="1.10.489.10">
    <property type="entry name" value="Chloroperoxidase-like"/>
    <property type="match status" value="1"/>
</dbReference>
<sequence length="157" mass="17619">MTIEALGAGINVDPHVSKLLFDHAITTNPEPDATTFDLDHLNRHGIIEHDASLTRPDNRFGDPGAFDPEVFEETLQYWPEPVVDIKQGAAARLGRIRTSAVTNVDFVMTQEDNFRGLGEIAGFYLTLGDRVAGTVNRTWLVHFLGKRKKLRLGRYKF</sequence>
<keyword evidence="4" id="KW-0479">Metal-binding</keyword>
<dbReference type="Proteomes" id="UP000186583">
    <property type="component" value="Unassembled WGS sequence"/>
</dbReference>
<evidence type="ECO:0000313" key="10">
    <source>
        <dbReference type="Proteomes" id="UP000186583"/>
    </source>
</evidence>
<dbReference type="OrthoDB" id="407298at2759"/>
<evidence type="ECO:0000313" key="9">
    <source>
        <dbReference type="EMBL" id="OLN96162.1"/>
    </source>
</evidence>
<organism evidence="9 10">
    <name type="scientific">Colletotrichum chlorophyti</name>
    <dbReference type="NCBI Taxonomy" id="708187"/>
    <lineage>
        <taxon>Eukaryota</taxon>
        <taxon>Fungi</taxon>
        <taxon>Dikarya</taxon>
        <taxon>Ascomycota</taxon>
        <taxon>Pezizomycotina</taxon>
        <taxon>Sordariomycetes</taxon>
        <taxon>Hypocreomycetidae</taxon>
        <taxon>Glomerellales</taxon>
        <taxon>Glomerellaceae</taxon>
        <taxon>Colletotrichum</taxon>
    </lineage>
</organism>
<keyword evidence="3" id="KW-0349">Heme</keyword>
<dbReference type="InterPro" id="IPR000028">
    <property type="entry name" value="Chloroperoxidase"/>
</dbReference>
<gene>
    <name evidence="9" type="ORF">CCHL11_03202</name>
</gene>
<evidence type="ECO:0000256" key="4">
    <source>
        <dbReference type="ARBA" id="ARBA00022723"/>
    </source>
</evidence>
<dbReference type="STRING" id="708187.A0A1Q8S436"/>
<dbReference type="SUPFAM" id="SSF47571">
    <property type="entry name" value="Cloroperoxidase"/>
    <property type="match status" value="1"/>
</dbReference>
<dbReference type="PANTHER" id="PTHR33577">
    <property type="entry name" value="STERIGMATOCYSTIN BIOSYNTHESIS PEROXIDASE STCC-RELATED"/>
    <property type="match status" value="1"/>
</dbReference>
<keyword evidence="6" id="KW-0408">Iron</keyword>
<dbReference type="Pfam" id="PF01328">
    <property type="entry name" value="Peroxidase_2"/>
    <property type="match status" value="1"/>
</dbReference>
<name>A0A1Q8S436_9PEZI</name>
<evidence type="ECO:0000259" key="8">
    <source>
        <dbReference type="PROSITE" id="PS51405"/>
    </source>
</evidence>
<keyword evidence="5" id="KW-0560">Oxidoreductase</keyword>
<evidence type="ECO:0000256" key="6">
    <source>
        <dbReference type="ARBA" id="ARBA00023004"/>
    </source>
</evidence>
<keyword evidence="2 9" id="KW-0575">Peroxidase</keyword>
<comment type="similarity">
    <text evidence="7">Belongs to the chloroperoxidase family.</text>
</comment>
<dbReference type="GO" id="GO:0004601">
    <property type="term" value="F:peroxidase activity"/>
    <property type="evidence" value="ECO:0007669"/>
    <property type="project" value="UniProtKB-KW"/>
</dbReference>
<evidence type="ECO:0000256" key="5">
    <source>
        <dbReference type="ARBA" id="ARBA00023002"/>
    </source>
</evidence>
<dbReference type="InterPro" id="IPR036851">
    <property type="entry name" value="Chloroperoxidase-like_sf"/>
</dbReference>
<dbReference type="EMBL" id="MPGH01000022">
    <property type="protein sequence ID" value="OLN96162.1"/>
    <property type="molecule type" value="Genomic_DNA"/>
</dbReference>
<accession>A0A1Q8S436</accession>
<comment type="cofactor">
    <cofactor evidence="1">
        <name>heme b</name>
        <dbReference type="ChEBI" id="CHEBI:60344"/>
    </cofactor>
</comment>
<comment type="caution">
    <text evidence="9">The sequence shown here is derived from an EMBL/GenBank/DDBJ whole genome shotgun (WGS) entry which is preliminary data.</text>
</comment>
<protein>
    <submittedName>
        <fullName evidence="9">Putative sterigmatocystin biosynthesis peroxidase stcC 5</fullName>
    </submittedName>
</protein>
<evidence type="ECO:0000256" key="2">
    <source>
        <dbReference type="ARBA" id="ARBA00022559"/>
    </source>
</evidence>
<evidence type="ECO:0000256" key="7">
    <source>
        <dbReference type="ARBA" id="ARBA00025795"/>
    </source>
</evidence>
<feature type="domain" description="Heme haloperoxidase family profile" evidence="8">
    <location>
        <begin position="1"/>
        <end position="157"/>
    </location>
</feature>
<evidence type="ECO:0000256" key="3">
    <source>
        <dbReference type="ARBA" id="ARBA00022617"/>
    </source>
</evidence>